<dbReference type="PROSITE" id="PS50835">
    <property type="entry name" value="IG_LIKE"/>
    <property type="match status" value="1"/>
</dbReference>
<dbReference type="SUPFAM" id="SSF48726">
    <property type="entry name" value="Immunoglobulin"/>
    <property type="match status" value="1"/>
</dbReference>
<comment type="caution">
    <text evidence="2">The sequence shown here is derived from an EMBL/GenBank/DDBJ whole genome shotgun (WGS) entry which is preliminary data.</text>
</comment>
<dbReference type="Proteomes" id="UP000437017">
    <property type="component" value="Unassembled WGS sequence"/>
</dbReference>
<accession>A0A6A1Q784</accession>
<sequence length="176" mass="19839">MLYADERSIGTSRLQEGIIIKSTDDVVPYFKTEPGLPQLHLEGNRLVLTCLAEGSWPLEFKWMHDDSELTTYTSEYKYGKFHGYRSEKNGLSRTCSCTQLTAHHQLPQTSSDLVQRRAQDYSKQQNLSPERSKAIAAVSSLRFHLSVERPYFSTAVVLPGSTRVLGPENRGADVDT</sequence>
<evidence type="ECO:0000313" key="3">
    <source>
        <dbReference type="Proteomes" id="UP000437017"/>
    </source>
</evidence>
<keyword evidence="3" id="KW-1185">Reference proteome</keyword>
<protein>
    <recommendedName>
        <fullName evidence="1">Ig-like domain-containing protein</fullName>
    </recommendedName>
</protein>
<dbReference type="EMBL" id="SGJD01000804">
    <property type="protein sequence ID" value="KAB0403467.1"/>
    <property type="molecule type" value="Genomic_DNA"/>
</dbReference>
<dbReference type="InterPro" id="IPR036179">
    <property type="entry name" value="Ig-like_dom_sf"/>
</dbReference>
<proteinExistence type="predicted"/>
<evidence type="ECO:0000313" key="2">
    <source>
        <dbReference type="EMBL" id="KAB0403467.1"/>
    </source>
</evidence>
<evidence type="ECO:0000259" key="1">
    <source>
        <dbReference type="PROSITE" id="PS50835"/>
    </source>
</evidence>
<dbReference type="AlphaFoldDB" id="A0A6A1Q784"/>
<name>A0A6A1Q784_BALPH</name>
<gene>
    <name evidence="2" type="ORF">E2I00_001919</name>
</gene>
<reference evidence="2 3" key="1">
    <citation type="journal article" date="2019" name="PLoS ONE">
        <title>Genomic analyses reveal an absence of contemporary introgressive admixture between fin whales and blue whales, despite known hybrids.</title>
        <authorList>
            <person name="Westbury M.V."/>
            <person name="Petersen B."/>
            <person name="Lorenzen E.D."/>
        </authorList>
    </citation>
    <scope>NUCLEOTIDE SEQUENCE [LARGE SCALE GENOMIC DNA]</scope>
    <source>
        <strain evidence="2">FinWhale-01</strain>
    </source>
</reference>
<dbReference type="InterPro" id="IPR007110">
    <property type="entry name" value="Ig-like_dom"/>
</dbReference>
<organism evidence="2 3">
    <name type="scientific">Balaenoptera physalus</name>
    <name type="common">Fin whale</name>
    <name type="synonym">Balaena physalus</name>
    <dbReference type="NCBI Taxonomy" id="9770"/>
    <lineage>
        <taxon>Eukaryota</taxon>
        <taxon>Metazoa</taxon>
        <taxon>Chordata</taxon>
        <taxon>Craniata</taxon>
        <taxon>Vertebrata</taxon>
        <taxon>Euteleostomi</taxon>
        <taxon>Mammalia</taxon>
        <taxon>Eutheria</taxon>
        <taxon>Laurasiatheria</taxon>
        <taxon>Artiodactyla</taxon>
        <taxon>Whippomorpha</taxon>
        <taxon>Cetacea</taxon>
        <taxon>Mysticeti</taxon>
        <taxon>Balaenopteridae</taxon>
        <taxon>Balaenoptera</taxon>
    </lineage>
</organism>
<dbReference type="Gene3D" id="2.60.40.10">
    <property type="entry name" value="Immunoglobulins"/>
    <property type="match status" value="1"/>
</dbReference>
<dbReference type="OrthoDB" id="8923679at2759"/>
<dbReference type="InterPro" id="IPR013783">
    <property type="entry name" value="Ig-like_fold"/>
</dbReference>
<feature type="domain" description="Ig-like" evidence="1">
    <location>
        <begin position="28"/>
        <end position="114"/>
    </location>
</feature>